<evidence type="ECO:0000313" key="2">
    <source>
        <dbReference type="EMBL" id="KLQ03793.1"/>
    </source>
</evidence>
<dbReference type="PANTHER" id="PTHR33420:SF26">
    <property type="entry name" value="FIMBRIAL SUBUNIT"/>
    <property type="match status" value="1"/>
</dbReference>
<dbReference type="AlphaFoldDB" id="A0A837LDS0"/>
<accession>A0A837LDS0</accession>
<name>A0A837LDS0_9ENTR</name>
<gene>
    <name evidence="2" type="ORF">ABF77_11720</name>
</gene>
<dbReference type="GO" id="GO:0043709">
    <property type="term" value="P:cell adhesion involved in single-species biofilm formation"/>
    <property type="evidence" value="ECO:0007669"/>
    <property type="project" value="TreeGrafter"/>
</dbReference>
<dbReference type="InterPro" id="IPR036937">
    <property type="entry name" value="Adhesion_dom_fimbrial_sf"/>
</dbReference>
<sequence>MMVMPCQAKDSWNIDGEHGELHVYGSLIESACRLDMRSAFQDVELKDTSLTSLNKQGDSGKSTTFVLQLLDCQRTRGELTNIRTGTLVWDSIQPVISVTFNGVKDPDDPSLWLMKGVSGAGLMINDSKGHQIVPGVPEKPQFVTPTQDQLVYSISSVRTKSPLIAGGFRTIVDFKVNYE</sequence>
<dbReference type="GO" id="GO:0009289">
    <property type="term" value="C:pilus"/>
    <property type="evidence" value="ECO:0007669"/>
    <property type="project" value="InterPro"/>
</dbReference>
<dbReference type="Gene3D" id="2.60.40.1090">
    <property type="entry name" value="Fimbrial-type adhesion domain"/>
    <property type="match status" value="1"/>
</dbReference>
<evidence type="ECO:0000313" key="3">
    <source>
        <dbReference type="Proteomes" id="UP000036013"/>
    </source>
</evidence>
<reference evidence="2 3" key="1">
    <citation type="submission" date="2015-06" db="EMBL/GenBank/DDBJ databases">
        <authorList>
            <person name="Adams M."/>
            <person name="Sutton G."/>
            <person name="Nelson K."/>
            <person name="Bonomo R."/>
            <person name="McCorrison J."/>
            <person name="Sanka R."/>
            <person name="Brinkac L."/>
            <person name="Nierman W."/>
        </authorList>
    </citation>
    <scope>NUCLEOTIDE SEQUENCE [LARGE SCALE GENOMIC DNA]</scope>
    <source>
        <strain evidence="2 3">GN02692</strain>
    </source>
</reference>
<proteinExistence type="predicted"/>
<dbReference type="Proteomes" id="UP000036013">
    <property type="component" value="Unassembled WGS sequence"/>
</dbReference>
<dbReference type="SUPFAM" id="SSF49401">
    <property type="entry name" value="Bacterial adhesins"/>
    <property type="match status" value="1"/>
</dbReference>
<comment type="caution">
    <text evidence="2">The sequence shown here is derived from an EMBL/GenBank/DDBJ whole genome shotgun (WGS) entry which is preliminary data.</text>
</comment>
<protein>
    <recommendedName>
        <fullName evidence="1">Fimbrial-type adhesion domain-containing protein</fullName>
    </recommendedName>
</protein>
<dbReference type="InterPro" id="IPR008966">
    <property type="entry name" value="Adhesion_dom_sf"/>
</dbReference>
<feature type="domain" description="Fimbrial-type adhesion" evidence="1">
    <location>
        <begin position="22"/>
        <end position="178"/>
    </location>
</feature>
<dbReference type="EMBL" id="LEDI01000021">
    <property type="protein sequence ID" value="KLQ03793.1"/>
    <property type="molecule type" value="Genomic_DNA"/>
</dbReference>
<dbReference type="InterPro" id="IPR000259">
    <property type="entry name" value="Adhesion_dom_fimbrial"/>
</dbReference>
<organism evidence="2 3">
    <name type="scientific">Enterobacter roggenkampii</name>
    <dbReference type="NCBI Taxonomy" id="1812935"/>
    <lineage>
        <taxon>Bacteria</taxon>
        <taxon>Pseudomonadati</taxon>
        <taxon>Pseudomonadota</taxon>
        <taxon>Gammaproteobacteria</taxon>
        <taxon>Enterobacterales</taxon>
        <taxon>Enterobacteriaceae</taxon>
        <taxon>Enterobacter</taxon>
        <taxon>Enterobacter cloacae complex</taxon>
    </lineage>
</organism>
<dbReference type="Pfam" id="PF00419">
    <property type="entry name" value="Fimbrial"/>
    <property type="match status" value="1"/>
</dbReference>
<dbReference type="PANTHER" id="PTHR33420">
    <property type="entry name" value="FIMBRIAL SUBUNIT ELFA-RELATED"/>
    <property type="match status" value="1"/>
</dbReference>
<dbReference type="InterPro" id="IPR050263">
    <property type="entry name" value="Bact_Fimbrial_Adh_Pro"/>
</dbReference>
<evidence type="ECO:0000259" key="1">
    <source>
        <dbReference type="Pfam" id="PF00419"/>
    </source>
</evidence>